<dbReference type="PANTHER" id="PTHR10196">
    <property type="entry name" value="SUGAR KINASE"/>
    <property type="match status" value="1"/>
</dbReference>
<feature type="domain" description="Carbohydrate kinase FGGY C-terminal" evidence="4">
    <location>
        <begin position="2"/>
        <end position="56"/>
    </location>
</feature>
<name>A0A3Q2CN12_CYPVA</name>
<dbReference type="GO" id="GO:0006071">
    <property type="term" value="P:glycerol metabolic process"/>
    <property type="evidence" value="ECO:0007669"/>
    <property type="project" value="TreeGrafter"/>
</dbReference>
<organism evidence="5 6">
    <name type="scientific">Cyprinodon variegatus</name>
    <name type="common">Sheepshead minnow</name>
    <dbReference type="NCBI Taxonomy" id="28743"/>
    <lineage>
        <taxon>Eukaryota</taxon>
        <taxon>Metazoa</taxon>
        <taxon>Chordata</taxon>
        <taxon>Craniata</taxon>
        <taxon>Vertebrata</taxon>
        <taxon>Euteleostomi</taxon>
        <taxon>Actinopterygii</taxon>
        <taxon>Neopterygii</taxon>
        <taxon>Teleostei</taxon>
        <taxon>Neoteleostei</taxon>
        <taxon>Acanthomorphata</taxon>
        <taxon>Ovalentaria</taxon>
        <taxon>Atherinomorphae</taxon>
        <taxon>Cyprinodontiformes</taxon>
        <taxon>Cyprinodontidae</taxon>
        <taxon>Cyprinodon</taxon>
    </lineage>
</organism>
<sequence length="114" mass="12714">TMLRETHIPISKIRVDGGVSSNDFVLQLTADLFGRKVVRPQHREMSSLGAAFVAGLTVGFWATREELKKLQSADKVFLPKGVSKGGGAGPDQEYIPVLQSWERALRRSMNWYKP</sequence>
<dbReference type="PANTHER" id="PTHR10196:SF68">
    <property type="entry name" value="GLYCEROL KINASE 5-RELATED"/>
    <property type="match status" value="1"/>
</dbReference>
<dbReference type="Ensembl" id="ENSCVAT00000004271.1">
    <property type="protein sequence ID" value="ENSCVAP00000006861.1"/>
    <property type="gene ID" value="ENSCVAG00000008466.1"/>
</dbReference>
<dbReference type="GO" id="GO:0046167">
    <property type="term" value="P:glycerol-3-phosphate biosynthetic process"/>
    <property type="evidence" value="ECO:0007669"/>
    <property type="project" value="TreeGrafter"/>
</dbReference>
<evidence type="ECO:0000256" key="3">
    <source>
        <dbReference type="ARBA" id="ARBA00022777"/>
    </source>
</evidence>
<evidence type="ECO:0000256" key="1">
    <source>
        <dbReference type="ARBA" id="ARBA00009156"/>
    </source>
</evidence>
<dbReference type="STRING" id="28743.ENSCVAP00000006861"/>
<dbReference type="GO" id="GO:0006641">
    <property type="term" value="P:triglyceride metabolic process"/>
    <property type="evidence" value="ECO:0007669"/>
    <property type="project" value="TreeGrafter"/>
</dbReference>
<dbReference type="SUPFAM" id="SSF53067">
    <property type="entry name" value="Actin-like ATPase domain"/>
    <property type="match status" value="1"/>
</dbReference>
<dbReference type="GO" id="GO:0016301">
    <property type="term" value="F:kinase activity"/>
    <property type="evidence" value="ECO:0007669"/>
    <property type="project" value="UniProtKB-KW"/>
</dbReference>
<keyword evidence="2" id="KW-0808">Transferase</keyword>
<keyword evidence="3" id="KW-0418">Kinase</keyword>
<accession>A0A3Q2CN12</accession>
<dbReference type="InterPro" id="IPR018485">
    <property type="entry name" value="FGGY_C"/>
</dbReference>
<keyword evidence="6" id="KW-1185">Reference proteome</keyword>
<dbReference type="GeneTree" id="ENSGT01000000214434"/>
<reference evidence="5" key="1">
    <citation type="submission" date="2025-08" db="UniProtKB">
        <authorList>
            <consortium name="Ensembl"/>
        </authorList>
    </citation>
    <scope>IDENTIFICATION</scope>
</reference>
<evidence type="ECO:0000313" key="6">
    <source>
        <dbReference type="Proteomes" id="UP000265020"/>
    </source>
</evidence>
<dbReference type="Pfam" id="PF02782">
    <property type="entry name" value="FGGY_C"/>
    <property type="match status" value="1"/>
</dbReference>
<protein>
    <recommendedName>
        <fullName evidence="4">Carbohydrate kinase FGGY C-terminal domain-containing protein</fullName>
    </recommendedName>
</protein>
<comment type="similarity">
    <text evidence="1">Belongs to the FGGY kinase family.</text>
</comment>
<dbReference type="AlphaFoldDB" id="A0A3Q2CN12"/>
<dbReference type="GO" id="GO:0005739">
    <property type="term" value="C:mitochondrion"/>
    <property type="evidence" value="ECO:0007669"/>
    <property type="project" value="TreeGrafter"/>
</dbReference>
<evidence type="ECO:0000256" key="2">
    <source>
        <dbReference type="ARBA" id="ARBA00022679"/>
    </source>
</evidence>
<dbReference type="Gene3D" id="3.30.420.40">
    <property type="match status" value="1"/>
</dbReference>
<evidence type="ECO:0000259" key="4">
    <source>
        <dbReference type="Pfam" id="PF02782"/>
    </source>
</evidence>
<dbReference type="OMA" id="FWATREE"/>
<dbReference type="Proteomes" id="UP000265020">
    <property type="component" value="Unassembled WGS sequence"/>
</dbReference>
<dbReference type="InterPro" id="IPR043129">
    <property type="entry name" value="ATPase_NBD"/>
</dbReference>
<reference evidence="5" key="2">
    <citation type="submission" date="2025-09" db="UniProtKB">
        <authorList>
            <consortium name="Ensembl"/>
        </authorList>
    </citation>
    <scope>IDENTIFICATION</scope>
</reference>
<proteinExistence type="inferred from homology"/>
<evidence type="ECO:0000313" key="5">
    <source>
        <dbReference type="Ensembl" id="ENSCVAP00000006861.1"/>
    </source>
</evidence>